<keyword evidence="2" id="KW-1185">Reference proteome</keyword>
<comment type="caution">
    <text evidence="1">The sequence shown here is derived from an EMBL/GenBank/DDBJ whole genome shotgun (WGS) entry which is preliminary data.</text>
</comment>
<evidence type="ECO:0000313" key="1">
    <source>
        <dbReference type="EMBL" id="CAG8798295.1"/>
    </source>
</evidence>
<dbReference type="EMBL" id="CAJVQC010058086">
    <property type="protein sequence ID" value="CAG8798295.1"/>
    <property type="molecule type" value="Genomic_DNA"/>
</dbReference>
<evidence type="ECO:0000313" key="2">
    <source>
        <dbReference type="Proteomes" id="UP000789920"/>
    </source>
</evidence>
<reference evidence="1" key="1">
    <citation type="submission" date="2021-06" db="EMBL/GenBank/DDBJ databases">
        <authorList>
            <person name="Kallberg Y."/>
            <person name="Tangrot J."/>
            <person name="Rosling A."/>
        </authorList>
    </citation>
    <scope>NUCLEOTIDE SEQUENCE</scope>
    <source>
        <strain evidence="1">MA461A</strain>
    </source>
</reference>
<accession>A0ACA9RM32</accession>
<gene>
    <name evidence="1" type="ORF">RPERSI_LOCUS20499</name>
</gene>
<name>A0ACA9RM32_9GLOM</name>
<proteinExistence type="predicted"/>
<sequence>MEISRKRMVPSDQILSAYRLSQRLASQICLKLHCTKYPKISISLIYRPKDGRKQNCMLEKEKAIDWELGYVMTIYTSQGMILKALQHIEDAKNKKAIKCSLRLFISKKLIGYMDQDKKKS</sequence>
<organism evidence="1 2">
    <name type="scientific">Racocetra persica</name>
    <dbReference type="NCBI Taxonomy" id="160502"/>
    <lineage>
        <taxon>Eukaryota</taxon>
        <taxon>Fungi</taxon>
        <taxon>Fungi incertae sedis</taxon>
        <taxon>Mucoromycota</taxon>
        <taxon>Glomeromycotina</taxon>
        <taxon>Glomeromycetes</taxon>
        <taxon>Diversisporales</taxon>
        <taxon>Gigasporaceae</taxon>
        <taxon>Racocetra</taxon>
    </lineage>
</organism>
<protein>
    <submittedName>
        <fullName evidence="1">27115_t:CDS:1</fullName>
    </submittedName>
</protein>
<feature type="non-terminal residue" evidence="1">
    <location>
        <position position="120"/>
    </location>
</feature>
<dbReference type="Proteomes" id="UP000789920">
    <property type="component" value="Unassembled WGS sequence"/>
</dbReference>